<evidence type="ECO:0000259" key="4">
    <source>
        <dbReference type="Pfam" id="PF02826"/>
    </source>
</evidence>
<reference evidence="5 6" key="1">
    <citation type="submission" date="2018-06" db="EMBL/GenBank/DDBJ databases">
        <title>Fusarium incarnatum-equiseti species complex species 28.</title>
        <authorList>
            <person name="Gardiner D.M."/>
        </authorList>
    </citation>
    <scope>NUCLEOTIDE SEQUENCE [LARGE SCALE GENOMIC DNA]</scope>
    <source>
        <strain evidence="5 6">FIESC_28</strain>
    </source>
</reference>
<dbReference type="GO" id="GO:0030267">
    <property type="term" value="F:glyoxylate reductase (NADPH) activity"/>
    <property type="evidence" value="ECO:0007669"/>
    <property type="project" value="TreeGrafter"/>
</dbReference>
<comment type="caution">
    <text evidence="5">The sequence shown here is derived from an EMBL/GenBank/DDBJ whole genome shotgun (WGS) entry which is preliminary data.</text>
</comment>
<dbReference type="InterPro" id="IPR006140">
    <property type="entry name" value="D-isomer_DH_NAD-bd"/>
</dbReference>
<dbReference type="AlphaFoldDB" id="A0A366S750"/>
<evidence type="ECO:0000259" key="2">
    <source>
        <dbReference type="Pfam" id="PF00389"/>
    </source>
</evidence>
<dbReference type="PANTHER" id="PTHR10996">
    <property type="entry name" value="2-HYDROXYACID DEHYDROGENASE-RELATED"/>
    <property type="match status" value="1"/>
</dbReference>
<dbReference type="SUPFAM" id="SSF51735">
    <property type="entry name" value="NAD(P)-binding Rossmann-fold domains"/>
    <property type="match status" value="1"/>
</dbReference>
<dbReference type="CDD" id="cd12168">
    <property type="entry name" value="Mand_dh_like"/>
    <property type="match status" value="1"/>
</dbReference>
<dbReference type="InterPro" id="IPR050223">
    <property type="entry name" value="D-isomer_2-hydroxyacid_DH"/>
</dbReference>
<evidence type="ECO:0000313" key="5">
    <source>
        <dbReference type="EMBL" id="RBR25119.1"/>
    </source>
</evidence>
<feature type="domain" description="D-isomer specific 2-hydroxyacid dehydrogenase catalytic" evidence="2">
    <location>
        <begin position="723"/>
        <end position="994"/>
    </location>
</feature>
<accession>A0A366S750</accession>
<dbReference type="InterPro" id="IPR036291">
    <property type="entry name" value="NAD(P)-bd_dom_sf"/>
</dbReference>
<dbReference type="Gene3D" id="3.90.1300.10">
    <property type="entry name" value="Amidase signature (AS) domain"/>
    <property type="match status" value="1"/>
</dbReference>
<feature type="domain" description="Amidase" evidence="3">
    <location>
        <begin position="173"/>
        <end position="244"/>
    </location>
</feature>
<dbReference type="InterPro" id="IPR023631">
    <property type="entry name" value="Amidase_dom"/>
</dbReference>
<protein>
    <recommendedName>
        <fullName evidence="7">D-isomer specific 2-hydroxyacid dehydrogenase NAD-binding domain-containing protein</fullName>
    </recommendedName>
</protein>
<dbReference type="Pfam" id="PF02826">
    <property type="entry name" value="2-Hacid_dh_C"/>
    <property type="match status" value="1"/>
</dbReference>
<evidence type="ECO:0000259" key="3">
    <source>
        <dbReference type="Pfam" id="PF01425"/>
    </source>
</evidence>
<dbReference type="OrthoDB" id="5423360at2759"/>
<evidence type="ECO:0000313" key="6">
    <source>
        <dbReference type="Proteomes" id="UP000253153"/>
    </source>
</evidence>
<feature type="domain" description="D-isomer specific 2-hydroxyacid dehydrogenase NAD-binding" evidence="4">
    <location>
        <begin position="806"/>
        <end position="962"/>
    </location>
</feature>
<evidence type="ECO:0008006" key="7">
    <source>
        <dbReference type="Google" id="ProtNLM"/>
    </source>
</evidence>
<dbReference type="InterPro" id="IPR036928">
    <property type="entry name" value="AS_sf"/>
</dbReference>
<dbReference type="Proteomes" id="UP000253153">
    <property type="component" value="Unassembled WGS sequence"/>
</dbReference>
<dbReference type="GO" id="GO:0051287">
    <property type="term" value="F:NAD binding"/>
    <property type="evidence" value="ECO:0007669"/>
    <property type="project" value="InterPro"/>
</dbReference>
<dbReference type="PROSITE" id="PS00671">
    <property type="entry name" value="D_2_HYDROXYACID_DH_3"/>
    <property type="match status" value="1"/>
</dbReference>
<dbReference type="SUPFAM" id="SSF52283">
    <property type="entry name" value="Formate/glycerate dehydrogenase catalytic domain-like"/>
    <property type="match status" value="1"/>
</dbReference>
<keyword evidence="1" id="KW-0560">Oxidoreductase</keyword>
<dbReference type="SUPFAM" id="SSF75304">
    <property type="entry name" value="Amidase signature (AS) enzymes"/>
    <property type="match status" value="1"/>
</dbReference>
<dbReference type="GO" id="GO:0005829">
    <property type="term" value="C:cytosol"/>
    <property type="evidence" value="ECO:0007669"/>
    <property type="project" value="TreeGrafter"/>
</dbReference>
<dbReference type="InterPro" id="IPR006139">
    <property type="entry name" value="D-isomer_2_OHA_DH_cat_dom"/>
</dbReference>
<dbReference type="Pfam" id="PF00389">
    <property type="entry name" value="2-Hacid_dh"/>
    <property type="match status" value="1"/>
</dbReference>
<gene>
    <name evidence="5" type="ORF">FIESC28_02027</name>
</gene>
<dbReference type="InterPro" id="IPR029753">
    <property type="entry name" value="D-isomer_DH_CS"/>
</dbReference>
<keyword evidence="6" id="KW-1185">Reference proteome</keyword>
<dbReference type="PANTHER" id="PTHR10996:SF281">
    <property type="entry name" value="D-ISOMER SPECIFIC 2-HYDROXYACID DEHYDROGENASE NAD-BINDING DOMAIN-CONTAINING PROTEIN-RELATED"/>
    <property type="match status" value="1"/>
</dbReference>
<dbReference type="GeneID" id="41991473"/>
<dbReference type="RefSeq" id="XP_031019710.1">
    <property type="nucleotide sequence ID" value="XM_031156177.1"/>
</dbReference>
<name>A0A366S750_9HYPO</name>
<dbReference type="Gene3D" id="3.40.50.720">
    <property type="entry name" value="NAD(P)-binding Rossmann-like Domain"/>
    <property type="match status" value="2"/>
</dbReference>
<dbReference type="EMBL" id="QKXC01000043">
    <property type="protein sequence ID" value="RBR25119.1"/>
    <property type="molecule type" value="Genomic_DNA"/>
</dbReference>
<organism evidence="5 6">
    <name type="scientific">Fusarium coffeatum</name>
    <dbReference type="NCBI Taxonomy" id="231269"/>
    <lineage>
        <taxon>Eukaryota</taxon>
        <taxon>Fungi</taxon>
        <taxon>Dikarya</taxon>
        <taxon>Ascomycota</taxon>
        <taxon>Pezizomycotina</taxon>
        <taxon>Sordariomycetes</taxon>
        <taxon>Hypocreomycetidae</taxon>
        <taxon>Hypocreales</taxon>
        <taxon>Nectriaceae</taxon>
        <taxon>Fusarium</taxon>
        <taxon>Fusarium incarnatum-equiseti species complex</taxon>
    </lineage>
</organism>
<evidence type="ECO:0000256" key="1">
    <source>
        <dbReference type="ARBA" id="ARBA00023002"/>
    </source>
</evidence>
<sequence>MLPITTCFVAGSQYLLHPVKLGTIQETIKPDALIPVTLLTTEEIFGDLEGVLRLFDTVDDVFNPEFGSILVEKTGNDTNNVLTDARLTYHMDLINTLEGLSELPSGPYFLHGPNLHQAWRLYDDEYGAFTVGIIPDDVDQPKEYQPVTSSSVRGDSVTVPVPSRLYYPKPSLRKPLSGVRVSLSDTISLKGTHTTFSSRAWKSLYKDPADKTILTAQKLVDQGAIIVGKTKTTQFGTGAEWVDEQAPWSSRGDGYQRIQGASVGAASAIIGYEWLDHSVGVDDDTIPTENGIYSLVHTTSLPPFGIATLSKYDGARFFSRSLKGLLDFAPSQETEADKDKPPSRIIIPTDLLMADQYQKIAMVGFALTLEELSGTKVEYIEISDVWDKDPPVEAPTETMQEYMSNAPFRSWCYEYTGRLDEFRTEYRQKFHKEPFVENTVKNILDTCGDRTEEEHHEDEKRLEIYREWFHDKVMSISTAPNANENSIVVLPCGDNHVKYRHDLFYEAPSFDWNITSSTLAPVLGATVLSFPVAQIPYESHVTKTHEYLPLCVSVLSLHGDDKSVIRWVEKVLQKHKVPTKVEVGRTAFPVKESDHSLKHSQDSLLVQGSWFLTMAEPANTPVPASTPRATSPAPQQTLFSQSGSFLSPKLSMPPSKPRVLHIGDPIKYNPETYLRFSIQCEILRPSTEERQRPEFIKALKEKRWGEFDAIFRPFWGTGGEMGKWDAELIDLLPESVKVFASAGAGFDWADTKLLGERGIIYCNSGLAAAEAVADFAMAGIISTFRVLPWCISSAMSGDEEAFSTNHRDATMQSHNLRNKALGLIGFGNIGQQIAARAHHGFGMDIHYYDILPKPSSVVAPLRATHHETLESLLRRCDCVVLCTPAGDGTLINATTLPLFKQGSRFVNIARGSLVDEDALVAALRDGTISSAALDVHANEPKIHPGLMELAKEGRVLLTCHNAGGTVDTHKGFEELSMRNIMAVLSGGEAITPVNLQFLKK</sequence>
<dbReference type="Pfam" id="PF01425">
    <property type="entry name" value="Amidase"/>
    <property type="match status" value="1"/>
</dbReference>
<proteinExistence type="predicted"/>
<dbReference type="GO" id="GO:0016618">
    <property type="term" value="F:hydroxypyruvate reductase [NAD(P)H] activity"/>
    <property type="evidence" value="ECO:0007669"/>
    <property type="project" value="TreeGrafter"/>
</dbReference>